<dbReference type="PROSITE" id="PS00194">
    <property type="entry name" value="THIOREDOXIN_1"/>
    <property type="match status" value="1"/>
</dbReference>
<dbReference type="InterPro" id="IPR017937">
    <property type="entry name" value="Thioredoxin_CS"/>
</dbReference>
<dbReference type="CDD" id="cd00056">
    <property type="entry name" value="ENDO3c"/>
    <property type="match status" value="1"/>
</dbReference>
<dbReference type="GO" id="GO:0030313">
    <property type="term" value="C:cell envelope"/>
    <property type="evidence" value="ECO:0007669"/>
    <property type="project" value="UniProtKB-SubCell"/>
</dbReference>
<dbReference type="FunFam" id="1.10.340.30:FF:000001">
    <property type="entry name" value="Endonuclease III"/>
    <property type="match status" value="1"/>
</dbReference>
<feature type="binding site" evidence="14">
    <location>
        <position position="212"/>
    </location>
    <ligand>
        <name>[4Fe-4S] cluster</name>
        <dbReference type="ChEBI" id="CHEBI:49883"/>
    </ligand>
</feature>
<dbReference type="eggNOG" id="COG0526">
    <property type="taxonomic scope" value="Bacteria"/>
</dbReference>
<dbReference type="InterPro" id="IPR013740">
    <property type="entry name" value="Redoxin"/>
</dbReference>
<dbReference type="SUPFAM" id="SSF52833">
    <property type="entry name" value="Thioredoxin-like"/>
    <property type="match status" value="1"/>
</dbReference>
<keyword evidence="3 14" id="KW-0004">4Fe-4S</keyword>
<evidence type="ECO:0000256" key="1">
    <source>
        <dbReference type="ARBA" id="ARBA00004196"/>
    </source>
</evidence>
<organism evidence="17 18">
    <name type="scientific">Gordonia malaquae NBRC 108250</name>
    <dbReference type="NCBI Taxonomy" id="1223542"/>
    <lineage>
        <taxon>Bacteria</taxon>
        <taxon>Bacillati</taxon>
        <taxon>Actinomycetota</taxon>
        <taxon>Actinomycetes</taxon>
        <taxon>Mycobacteriales</taxon>
        <taxon>Gordoniaceae</taxon>
        <taxon>Gordonia</taxon>
    </lineage>
</organism>
<dbReference type="InterPro" id="IPR036249">
    <property type="entry name" value="Thioredoxin-like_sf"/>
</dbReference>
<dbReference type="GO" id="GO:0051539">
    <property type="term" value="F:4 iron, 4 sulfur cluster binding"/>
    <property type="evidence" value="ECO:0007669"/>
    <property type="project" value="UniProtKB-UniRule"/>
</dbReference>
<dbReference type="Pfam" id="PF00730">
    <property type="entry name" value="HhH-GPD"/>
    <property type="match status" value="1"/>
</dbReference>
<reference evidence="17 18" key="1">
    <citation type="submission" date="2013-02" db="EMBL/GenBank/DDBJ databases">
        <title>Whole genome shotgun sequence of Gordonia malaquae NBRC 108250.</title>
        <authorList>
            <person name="Yoshida I."/>
            <person name="Hosoyama A."/>
            <person name="Tsuchikane K."/>
            <person name="Ando Y."/>
            <person name="Baba S."/>
            <person name="Ohji S."/>
            <person name="Hamada M."/>
            <person name="Tamura T."/>
            <person name="Yamazoe A."/>
            <person name="Yamazaki S."/>
            <person name="Fujita N."/>
        </authorList>
    </citation>
    <scope>NUCLEOTIDE SEQUENCE [LARGE SCALE GENOMIC DNA]</scope>
    <source>
        <strain evidence="17 18">NBRC 108250</strain>
    </source>
</reference>
<keyword evidence="8 14" id="KW-0408">Iron</keyword>
<comment type="function">
    <text evidence="14">DNA repair enzyme that has both DNA N-glycosylase activity and AP-lyase activity. The DNA N-glycosylase activity releases various damaged pyrimidines from DNA by cleaving the N-glycosidic bond, leaving an AP (apurinic/apyrimidinic) site. The AP-lyase activity cleaves the phosphodiester bond 3' to the AP site by a beta-elimination, leaving a 3'-terminal unsaturated sugar and a product with a terminal 5'-phosphate.</text>
</comment>
<evidence type="ECO:0000256" key="4">
    <source>
        <dbReference type="ARBA" id="ARBA00022723"/>
    </source>
</evidence>
<dbReference type="eggNOG" id="COG0177">
    <property type="taxonomic scope" value="Bacteria"/>
</dbReference>
<keyword evidence="7 14" id="KW-0378">Hydrolase</keyword>
<evidence type="ECO:0000256" key="10">
    <source>
        <dbReference type="ARBA" id="ARBA00023125"/>
    </source>
</evidence>
<evidence type="ECO:0000256" key="2">
    <source>
        <dbReference type="ARBA" id="ARBA00008343"/>
    </source>
</evidence>
<feature type="binding site" evidence="14">
    <location>
        <position position="221"/>
    </location>
    <ligand>
        <name>[4Fe-4S] cluster</name>
        <dbReference type="ChEBI" id="CHEBI:49883"/>
    </ligand>
</feature>
<keyword evidence="4 14" id="KW-0479">Metal-binding</keyword>
<dbReference type="Gene3D" id="1.10.1670.10">
    <property type="entry name" value="Helix-hairpin-Helix base-excision DNA repair enzymes (C-terminal)"/>
    <property type="match status" value="1"/>
</dbReference>
<evidence type="ECO:0000256" key="8">
    <source>
        <dbReference type="ARBA" id="ARBA00023004"/>
    </source>
</evidence>
<comment type="caution">
    <text evidence="17">The sequence shown here is derived from an EMBL/GenBank/DDBJ whole genome shotgun (WGS) entry which is preliminary data.</text>
</comment>
<keyword evidence="10 14" id="KW-0238">DNA-binding</keyword>
<evidence type="ECO:0000259" key="16">
    <source>
        <dbReference type="PROSITE" id="PS51352"/>
    </source>
</evidence>
<comment type="cofactor">
    <cofactor evidence="14">
        <name>[4Fe-4S] cluster</name>
        <dbReference type="ChEBI" id="CHEBI:49883"/>
    </cofactor>
    <text evidence="14">Binds 1 [4Fe-4S] cluster.</text>
</comment>
<evidence type="ECO:0000256" key="13">
    <source>
        <dbReference type="ARBA" id="ARBA00023295"/>
    </source>
</evidence>
<keyword evidence="15" id="KW-0812">Transmembrane</keyword>
<dbReference type="EC" id="4.2.99.18" evidence="14"/>
<proteinExistence type="inferred from homology"/>
<dbReference type="Pfam" id="PF00633">
    <property type="entry name" value="HHH"/>
    <property type="match status" value="1"/>
</dbReference>
<dbReference type="FunFam" id="1.10.1670.10:FF:000001">
    <property type="entry name" value="Endonuclease III"/>
    <property type="match status" value="1"/>
</dbReference>
<comment type="catalytic activity">
    <reaction evidence="14">
        <text>2'-deoxyribonucleotide-(2'-deoxyribose 5'-phosphate)-2'-deoxyribonucleotide-DNA = a 3'-end 2'-deoxyribonucleotide-(2,3-dehydro-2,3-deoxyribose 5'-phosphate)-DNA + a 5'-end 5'-phospho-2'-deoxyribonucleoside-DNA + H(+)</text>
        <dbReference type="Rhea" id="RHEA:66592"/>
        <dbReference type="Rhea" id="RHEA-COMP:13180"/>
        <dbReference type="Rhea" id="RHEA-COMP:16897"/>
        <dbReference type="Rhea" id="RHEA-COMP:17067"/>
        <dbReference type="ChEBI" id="CHEBI:15378"/>
        <dbReference type="ChEBI" id="CHEBI:136412"/>
        <dbReference type="ChEBI" id="CHEBI:157695"/>
        <dbReference type="ChEBI" id="CHEBI:167181"/>
        <dbReference type="EC" id="4.2.99.18"/>
    </reaction>
</comment>
<evidence type="ECO:0000256" key="9">
    <source>
        <dbReference type="ARBA" id="ARBA00023014"/>
    </source>
</evidence>
<dbReference type="Gene3D" id="3.40.30.10">
    <property type="entry name" value="Glutaredoxin"/>
    <property type="match status" value="1"/>
</dbReference>
<dbReference type="GO" id="GO:0003677">
    <property type="term" value="F:DNA binding"/>
    <property type="evidence" value="ECO:0007669"/>
    <property type="project" value="UniProtKB-UniRule"/>
</dbReference>
<accession>M3VGF8</accession>
<dbReference type="STRING" id="410332.SAMN04488550_0556"/>
<dbReference type="PANTHER" id="PTHR10359">
    <property type="entry name" value="A/G-SPECIFIC ADENINE GLYCOSYLASE/ENDONUCLEASE III"/>
    <property type="match status" value="1"/>
</dbReference>
<dbReference type="Pfam" id="PF08534">
    <property type="entry name" value="Redoxin"/>
    <property type="match status" value="1"/>
</dbReference>
<comment type="subcellular location">
    <subcellularLocation>
        <location evidence="1">Cell envelope</location>
    </subcellularLocation>
</comment>
<dbReference type="InterPro" id="IPR003265">
    <property type="entry name" value="HhH-GPD_domain"/>
</dbReference>
<feature type="domain" description="Thioredoxin" evidence="16">
    <location>
        <begin position="336"/>
        <end position="480"/>
    </location>
</feature>
<dbReference type="SMART" id="SM00478">
    <property type="entry name" value="ENDO3c"/>
    <property type="match status" value="1"/>
</dbReference>
<dbReference type="PROSITE" id="PS51352">
    <property type="entry name" value="THIOREDOXIN_2"/>
    <property type="match status" value="1"/>
</dbReference>
<evidence type="ECO:0000313" key="17">
    <source>
        <dbReference type="EMBL" id="GAC80879.1"/>
    </source>
</evidence>
<dbReference type="InterPro" id="IPR000445">
    <property type="entry name" value="HhH_motif"/>
</dbReference>
<evidence type="ECO:0000256" key="11">
    <source>
        <dbReference type="ARBA" id="ARBA00023204"/>
    </source>
</evidence>
<evidence type="ECO:0000256" key="3">
    <source>
        <dbReference type="ARBA" id="ARBA00022485"/>
    </source>
</evidence>
<keyword evidence="18" id="KW-1185">Reference proteome</keyword>
<evidence type="ECO:0000256" key="7">
    <source>
        <dbReference type="ARBA" id="ARBA00022801"/>
    </source>
</evidence>
<evidence type="ECO:0000256" key="6">
    <source>
        <dbReference type="ARBA" id="ARBA00022763"/>
    </source>
</evidence>
<dbReference type="Proteomes" id="UP000035009">
    <property type="component" value="Unassembled WGS sequence"/>
</dbReference>
<protein>
    <recommendedName>
        <fullName evidence="14">Endonuclease III</fullName>
        <ecNumber evidence="14">4.2.99.18</ecNumber>
    </recommendedName>
    <alternativeName>
        <fullName evidence="14">DNA-(apurinic or apyrimidinic site) lyase</fullName>
    </alternativeName>
</protein>
<dbReference type="PANTHER" id="PTHR10359:SF18">
    <property type="entry name" value="ENDONUCLEASE III"/>
    <property type="match status" value="1"/>
</dbReference>
<dbReference type="SUPFAM" id="SSF48150">
    <property type="entry name" value="DNA-glycosylase"/>
    <property type="match status" value="1"/>
</dbReference>
<dbReference type="InterPro" id="IPR013766">
    <property type="entry name" value="Thioredoxin_domain"/>
</dbReference>
<evidence type="ECO:0000313" key="18">
    <source>
        <dbReference type="Proteomes" id="UP000035009"/>
    </source>
</evidence>
<gene>
    <name evidence="14" type="primary">nth</name>
    <name evidence="17" type="ORF">GM1_023_00390</name>
</gene>
<evidence type="ECO:0000256" key="5">
    <source>
        <dbReference type="ARBA" id="ARBA00022748"/>
    </source>
</evidence>
<evidence type="ECO:0000256" key="14">
    <source>
        <dbReference type="HAMAP-Rule" id="MF_00942"/>
    </source>
</evidence>
<keyword evidence="12 14" id="KW-0456">Lyase</keyword>
<name>M3VGF8_GORML</name>
<dbReference type="InterPro" id="IPR005759">
    <property type="entry name" value="Nth"/>
</dbReference>
<feature type="binding site" evidence="14">
    <location>
        <position position="215"/>
    </location>
    <ligand>
        <name>[4Fe-4S] cluster</name>
        <dbReference type="ChEBI" id="CHEBI:49883"/>
    </ligand>
</feature>
<keyword evidence="9 14" id="KW-0411">Iron-sulfur</keyword>
<sequence>MRPLTWVVVSRRKPETPLGLVRRARRMNRTLQEAFPHVYCELDFTTPLELSVATILSAQCTDVRVNQVTPALFRRYPDAFSYASADRTELEEMIRSTGFYRNKANSIIGLGQALVDRFDGEVPGTLKELVTLPGFGRKTANVVLGNAFGVPGITVDTHFGRLVRRWDWTQETDPVKVEKVVGELIPRKEWTDLSHRIIFHGRRVCHARTPACGVCLLAKDCPSFGEGQVDPVKAAALVKGSGDRPSPRIGGDHRMSTMDTLKKTFALPGMRAMIAFIIVTIALVVALWPRGTDEPAAPAAPSSPPSGITDQTVAQSEIDAARRDAALNPCPAGAGAAATGPLAGVTVPCMGDGSTIDVGAATAGKPLVINMWAVWCLPCRRELPLFDRLSAASGDKLNVLAVHAREGGDKPYFVLKFLQEVGVHLPVVTDPQGSIAQAVKAPRVFPSTVFIRADGSVAAVLPRVFETYEDLTGAVREQLGVDLGAAS</sequence>
<keyword evidence="13 14" id="KW-0326">Glycosidase</keyword>
<dbReference type="InterPro" id="IPR011257">
    <property type="entry name" value="DNA_glycosylase"/>
</dbReference>
<evidence type="ECO:0000256" key="12">
    <source>
        <dbReference type="ARBA" id="ARBA00023239"/>
    </source>
</evidence>
<keyword evidence="15" id="KW-0472">Membrane</keyword>
<dbReference type="GO" id="GO:0019104">
    <property type="term" value="F:DNA N-glycosylase activity"/>
    <property type="evidence" value="ECO:0007669"/>
    <property type="project" value="UniProtKB-UniRule"/>
</dbReference>
<dbReference type="GO" id="GO:0016491">
    <property type="term" value="F:oxidoreductase activity"/>
    <property type="evidence" value="ECO:0007669"/>
    <property type="project" value="InterPro"/>
</dbReference>
<dbReference type="NCBIfam" id="TIGR01083">
    <property type="entry name" value="nth"/>
    <property type="match status" value="1"/>
</dbReference>
<dbReference type="SMART" id="SM00525">
    <property type="entry name" value="FES"/>
    <property type="match status" value="1"/>
</dbReference>
<feature type="binding site" evidence="14">
    <location>
        <position position="205"/>
    </location>
    <ligand>
        <name>[4Fe-4S] cluster</name>
        <dbReference type="ChEBI" id="CHEBI:49883"/>
    </ligand>
</feature>
<dbReference type="GO" id="GO:0140078">
    <property type="term" value="F:class I DNA-(apurinic or apyrimidinic site) endonuclease activity"/>
    <property type="evidence" value="ECO:0007669"/>
    <property type="project" value="UniProtKB-EC"/>
</dbReference>
<dbReference type="GO" id="GO:0017004">
    <property type="term" value="P:cytochrome complex assembly"/>
    <property type="evidence" value="ECO:0007669"/>
    <property type="project" value="UniProtKB-KW"/>
</dbReference>
<dbReference type="InterPro" id="IPR023170">
    <property type="entry name" value="HhH_base_excis_C"/>
</dbReference>
<comment type="similarity">
    <text evidence="2 14">Belongs to the Nth/MutY family.</text>
</comment>
<keyword evidence="5" id="KW-0201">Cytochrome c-type biogenesis</keyword>
<dbReference type="InterPro" id="IPR003651">
    <property type="entry name" value="Endonuclease3_FeS-loop_motif"/>
</dbReference>
<keyword evidence="6 14" id="KW-0227">DNA damage</keyword>
<dbReference type="GO" id="GO:0046872">
    <property type="term" value="F:metal ion binding"/>
    <property type="evidence" value="ECO:0007669"/>
    <property type="project" value="UniProtKB-KW"/>
</dbReference>
<dbReference type="Gene3D" id="1.10.340.30">
    <property type="entry name" value="Hypothetical protein, domain 2"/>
    <property type="match status" value="1"/>
</dbReference>
<feature type="transmembrane region" description="Helical" evidence="15">
    <location>
        <begin position="265"/>
        <end position="288"/>
    </location>
</feature>
<keyword evidence="15" id="KW-1133">Transmembrane helix</keyword>
<evidence type="ECO:0000256" key="15">
    <source>
        <dbReference type="SAM" id="Phobius"/>
    </source>
</evidence>
<keyword evidence="11 14" id="KW-0234">DNA repair</keyword>
<dbReference type="HAMAP" id="MF_00942">
    <property type="entry name" value="Nth"/>
    <property type="match status" value="1"/>
</dbReference>
<dbReference type="CDD" id="cd02966">
    <property type="entry name" value="TlpA_like_family"/>
    <property type="match status" value="1"/>
</dbReference>
<dbReference type="GO" id="GO:0006285">
    <property type="term" value="P:base-excision repair, AP site formation"/>
    <property type="evidence" value="ECO:0007669"/>
    <property type="project" value="TreeGrafter"/>
</dbReference>
<dbReference type="EMBL" id="BAOP01000023">
    <property type="protein sequence ID" value="GAC80879.1"/>
    <property type="molecule type" value="Genomic_DNA"/>
</dbReference>
<dbReference type="AlphaFoldDB" id="M3VGF8"/>